<feature type="domain" description="EF-hand" evidence="4">
    <location>
        <begin position="126"/>
        <end position="161"/>
    </location>
</feature>
<evidence type="ECO:0000256" key="2">
    <source>
        <dbReference type="SAM" id="Phobius"/>
    </source>
</evidence>
<dbReference type="PROSITE" id="PS00018">
    <property type="entry name" value="EF_HAND_1"/>
    <property type="match status" value="1"/>
</dbReference>
<keyword evidence="3" id="KW-0732">Signal</keyword>
<dbReference type="SUPFAM" id="SSF47473">
    <property type="entry name" value="EF-hand"/>
    <property type="match status" value="1"/>
</dbReference>
<dbReference type="EMBL" id="CAJNIZ010002398">
    <property type="protein sequence ID" value="CAE7210126.1"/>
    <property type="molecule type" value="Genomic_DNA"/>
</dbReference>
<dbReference type="InterPro" id="IPR011992">
    <property type="entry name" value="EF-hand-dom_pair"/>
</dbReference>
<evidence type="ECO:0000313" key="6">
    <source>
        <dbReference type="Proteomes" id="UP000649617"/>
    </source>
</evidence>
<dbReference type="AlphaFoldDB" id="A0A812JW30"/>
<dbReference type="SMART" id="SM00054">
    <property type="entry name" value="EFh"/>
    <property type="match status" value="1"/>
</dbReference>
<reference evidence="5" key="1">
    <citation type="submission" date="2021-02" db="EMBL/GenBank/DDBJ databases">
        <authorList>
            <person name="Dougan E. K."/>
            <person name="Rhodes N."/>
            <person name="Thang M."/>
            <person name="Chan C."/>
        </authorList>
    </citation>
    <scope>NUCLEOTIDE SEQUENCE</scope>
</reference>
<evidence type="ECO:0000256" key="3">
    <source>
        <dbReference type="SAM" id="SignalP"/>
    </source>
</evidence>
<protein>
    <submittedName>
        <fullName evidence="5">CACNA1G protein</fullName>
    </submittedName>
</protein>
<feature type="transmembrane region" description="Helical" evidence="2">
    <location>
        <begin position="80"/>
        <end position="102"/>
    </location>
</feature>
<organism evidence="5 6">
    <name type="scientific">Symbiodinium pilosum</name>
    <name type="common">Dinoflagellate</name>
    <dbReference type="NCBI Taxonomy" id="2952"/>
    <lineage>
        <taxon>Eukaryota</taxon>
        <taxon>Sar</taxon>
        <taxon>Alveolata</taxon>
        <taxon>Dinophyceae</taxon>
        <taxon>Suessiales</taxon>
        <taxon>Symbiodiniaceae</taxon>
        <taxon>Symbiodinium</taxon>
    </lineage>
</organism>
<dbReference type="Gene3D" id="1.10.238.10">
    <property type="entry name" value="EF-hand"/>
    <property type="match status" value="1"/>
</dbReference>
<name>A0A812JW30_SYMPI</name>
<accession>A0A812JW30</accession>
<dbReference type="Pfam" id="PF00036">
    <property type="entry name" value="EF-hand_1"/>
    <property type="match status" value="1"/>
</dbReference>
<dbReference type="Proteomes" id="UP000649617">
    <property type="component" value="Unassembled WGS sequence"/>
</dbReference>
<comment type="caution">
    <text evidence="5">The sequence shown here is derived from an EMBL/GenBank/DDBJ whole genome shotgun (WGS) entry which is preliminary data.</text>
</comment>
<dbReference type="InterPro" id="IPR018247">
    <property type="entry name" value="EF_Hand_1_Ca_BS"/>
</dbReference>
<keyword evidence="2" id="KW-0472">Membrane</keyword>
<sequence>MAMFWSLALLSFLLFLSALVFAQGIADGLSDASVLPSEASLLGFGSVMETMVSLYMSVTGGNDWIQYYRLFEKLQSFYHWLYLGFIFFFTFAIFNILTALFVEKAMAASRPDRHRQMVLERRKFAEQAAELRELFSKMDKDQSGRITQEEFLECMRDSEILSYMLSVGLDVYDAQYLFELVADNQGELEISRFVDGCMAVKGAASALDVQKQLAHIEQVEHKLEAWEKEYWPALMSFASGVHLKL</sequence>
<dbReference type="OrthoDB" id="10307946at2759"/>
<keyword evidence="6" id="KW-1185">Reference proteome</keyword>
<dbReference type="GO" id="GO:0005509">
    <property type="term" value="F:calcium ion binding"/>
    <property type="evidence" value="ECO:0007669"/>
    <property type="project" value="InterPro"/>
</dbReference>
<feature type="chain" id="PRO_5032928041" evidence="3">
    <location>
        <begin position="23"/>
        <end position="245"/>
    </location>
</feature>
<evidence type="ECO:0000313" key="5">
    <source>
        <dbReference type="EMBL" id="CAE7210126.1"/>
    </source>
</evidence>
<keyword evidence="2" id="KW-0812">Transmembrane</keyword>
<feature type="signal peptide" evidence="3">
    <location>
        <begin position="1"/>
        <end position="22"/>
    </location>
</feature>
<keyword evidence="1" id="KW-0106">Calcium</keyword>
<gene>
    <name evidence="5" type="primary">CACNA1G</name>
    <name evidence="5" type="ORF">SPIL2461_LOCUS2247</name>
</gene>
<keyword evidence="2" id="KW-1133">Transmembrane helix</keyword>
<proteinExistence type="predicted"/>
<dbReference type="PROSITE" id="PS50222">
    <property type="entry name" value="EF_HAND_2"/>
    <property type="match status" value="1"/>
</dbReference>
<evidence type="ECO:0000256" key="1">
    <source>
        <dbReference type="ARBA" id="ARBA00022837"/>
    </source>
</evidence>
<evidence type="ECO:0000259" key="4">
    <source>
        <dbReference type="PROSITE" id="PS50222"/>
    </source>
</evidence>
<dbReference type="InterPro" id="IPR002048">
    <property type="entry name" value="EF_hand_dom"/>
</dbReference>